<dbReference type="PANTHER" id="PTHR36307">
    <property type="entry name" value="FLAGELLA BASAL BODY P-RING FORMATION PROTEIN FLGA"/>
    <property type="match status" value="1"/>
</dbReference>
<dbReference type="InterPro" id="IPR039246">
    <property type="entry name" value="Flagellar_FlgA"/>
</dbReference>
<evidence type="ECO:0000259" key="1">
    <source>
        <dbReference type="Pfam" id="PF13144"/>
    </source>
</evidence>
<dbReference type="GO" id="GO:0044780">
    <property type="term" value="P:bacterial-type flagellum assembly"/>
    <property type="evidence" value="ECO:0007669"/>
    <property type="project" value="InterPro"/>
</dbReference>
<dbReference type="OrthoDB" id="344241at2"/>
<proteinExistence type="predicted"/>
<dbReference type="Proteomes" id="UP000232145">
    <property type="component" value="Unassembled WGS sequence"/>
</dbReference>
<sequence>MKVWFLILFSLGFSLPIVASTKDFRLYLKPKTIVGAGEIRLSDFTNWKGNWNPILFQNLQSPKILTPESLVGILNSRYIAETKESDESISFEVMGNAGILLPKTTTVSKKELERSLWKDLKESVEQTIGDDGDLFRLSSEKESILTISGTKLVWRNTGRTLHGGKRLFPLDYYYEGKMVHSESVPFLIEEKKKAYFTTREIPAKAVLTEEDVELRSFFTADHNREYVEESPIGKTALGALTSDSTIEKKQVRTLHTIERGQEVQLVYTAGNLLLKIKTRALASGNRGDEIPVLNLASQKILKAKVQNEGICLLEEI</sequence>
<gene>
    <name evidence="2" type="primary">flgA</name>
    <name evidence="2" type="ORF">CH364_06540</name>
</gene>
<keyword evidence="2" id="KW-0282">Flagellum</keyword>
<dbReference type="EMBL" id="NPDX01000001">
    <property type="protein sequence ID" value="PJZ85845.1"/>
    <property type="molecule type" value="Genomic_DNA"/>
</dbReference>
<dbReference type="PANTHER" id="PTHR36307:SF1">
    <property type="entry name" value="FLAGELLA BASAL BODY P-RING FORMATION PROTEIN FLGA"/>
    <property type="match status" value="1"/>
</dbReference>
<dbReference type="NCBIfam" id="TIGR03170">
    <property type="entry name" value="flgA_cterm"/>
    <property type="match status" value="1"/>
</dbReference>
<evidence type="ECO:0000313" key="2">
    <source>
        <dbReference type="EMBL" id="PJZ85845.1"/>
    </source>
</evidence>
<feature type="domain" description="Flagella basal body P-ring formation protein FlgA SAF" evidence="1">
    <location>
        <begin position="193"/>
        <end position="309"/>
    </location>
</feature>
<dbReference type="Gene3D" id="2.30.30.760">
    <property type="match status" value="1"/>
</dbReference>
<dbReference type="Pfam" id="PF13144">
    <property type="entry name" value="ChapFlgA"/>
    <property type="match status" value="1"/>
</dbReference>
<keyword evidence="3" id="KW-1185">Reference proteome</keyword>
<dbReference type="InterPro" id="IPR017585">
    <property type="entry name" value="SAF_FlgA"/>
</dbReference>
<keyword evidence="2" id="KW-0966">Cell projection</keyword>
<protein>
    <submittedName>
        <fullName evidence="2">Flagella basal body P-ring formation protein FlgA</fullName>
    </submittedName>
</protein>
<keyword evidence="2" id="KW-0969">Cilium</keyword>
<comment type="caution">
    <text evidence="2">The sequence shown here is derived from an EMBL/GenBank/DDBJ whole genome shotgun (WGS) entry which is preliminary data.</text>
</comment>
<dbReference type="AlphaFoldDB" id="A0A2N0ANN8"/>
<evidence type="ECO:0000313" key="3">
    <source>
        <dbReference type="Proteomes" id="UP000232145"/>
    </source>
</evidence>
<dbReference type="RefSeq" id="WP_100742757.1">
    <property type="nucleotide sequence ID" value="NZ_NPDW01000001.1"/>
</dbReference>
<reference evidence="2 3" key="1">
    <citation type="submission" date="2017-07" db="EMBL/GenBank/DDBJ databases">
        <title>Leptospira spp. isolated from tropical soils.</title>
        <authorList>
            <person name="Thibeaux R."/>
            <person name="Iraola G."/>
            <person name="Ferres I."/>
            <person name="Bierque E."/>
            <person name="Girault D."/>
            <person name="Soupe-Gilbert M.-E."/>
            <person name="Picardeau M."/>
            <person name="Goarant C."/>
        </authorList>
    </citation>
    <scope>NUCLEOTIDE SEQUENCE [LARGE SCALE GENOMIC DNA]</scope>
    <source>
        <strain evidence="2 3">FH2-B-A1</strain>
    </source>
</reference>
<name>A0A2N0ANN8_9LEPT</name>
<accession>A0A2N0ANN8</accession>
<organism evidence="2 3">
    <name type="scientific">Leptospira harrisiae</name>
    <dbReference type="NCBI Taxonomy" id="2023189"/>
    <lineage>
        <taxon>Bacteria</taxon>
        <taxon>Pseudomonadati</taxon>
        <taxon>Spirochaetota</taxon>
        <taxon>Spirochaetia</taxon>
        <taxon>Leptospirales</taxon>
        <taxon>Leptospiraceae</taxon>
        <taxon>Leptospira</taxon>
    </lineage>
</organism>